<evidence type="ECO:0000256" key="1">
    <source>
        <dbReference type="SAM" id="Phobius"/>
    </source>
</evidence>
<organism evidence="3">
    <name type="scientific">Candidatus Methanophagaceae archaeon ANME-1 ERB6</name>
    <dbReference type="NCBI Taxonomy" id="2759912"/>
    <lineage>
        <taxon>Archaea</taxon>
        <taxon>Methanobacteriati</taxon>
        <taxon>Methanobacteriota</taxon>
        <taxon>Stenosarchaea group</taxon>
        <taxon>Methanomicrobia</taxon>
        <taxon>Candidatus Methanophagales</taxon>
        <taxon>Candidatus Methanophagaceae</taxon>
    </lineage>
</organism>
<feature type="domain" description="DUF1616" evidence="2">
    <location>
        <begin position="26"/>
        <end position="93"/>
    </location>
</feature>
<evidence type="ECO:0000259" key="2">
    <source>
        <dbReference type="Pfam" id="PF07760"/>
    </source>
</evidence>
<keyword evidence="1" id="KW-1133">Transmembrane helix</keyword>
<name>A0A7G9Z077_9EURY</name>
<gene>
    <name evidence="3" type="ORF">DJFKIEJF_00025</name>
</gene>
<keyword evidence="1" id="KW-0472">Membrane</keyword>
<accession>A0A7G9Z077</accession>
<dbReference type="Pfam" id="PF07760">
    <property type="entry name" value="DUF1616"/>
    <property type="match status" value="1"/>
</dbReference>
<feature type="transmembrane region" description="Helical" evidence="1">
    <location>
        <begin position="48"/>
        <end position="70"/>
    </location>
</feature>
<evidence type="ECO:0000313" key="3">
    <source>
        <dbReference type="EMBL" id="QNO53661.1"/>
    </source>
</evidence>
<dbReference type="EMBL" id="MT631548">
    <property type="protein sequence ID" value="QNO53661.1"/>
    <property type="molecule type" value="Genomic_DNA"/>
</dbReference>
<protein>
    <recommendedName>
        <fullName evidence="2">DUF1616 domain-containing protein</fullName>
    </recommendedName>
</protein>
<sequence>MKIAIPKNRMDIKHFPKDFDLDLALVILFTLLCAPFVLIPPLNEISPIRIILGLPLVLFLPGYSLIATLFPRKDDLDGIERIALSFGLSIAFVEAKDKYL</sequence>
<dbReference type="AlphaFoldDB" id="A0A7G9Z077"/>
<feature type="transmembrane region" description="Helical" evidence="1">
    <location>
        <begin position="21"/>
        <end position="42"/>
    </location>
</feature>
<reference evidence="3" key="1">
    <citation type="submission" date="2020-06" db="EMBL/GenBank/DDBJ databases">
        <title>Unique genomic features of the anaerobic methanotrophic archaea.</title>
        <authorList>
            <person name="Chadwick G.L."/>
            <person name="Skennerton C.T."/>
            <person name="Laso-Perez R."/>
            <person name="Leu A.O."/>
            <person name="Speth D.R."/>
            <person name="Yu H."/>
            <person name="Morgan-Lang C."/>
            <person name="Hatzenpichler R."/>
            <person name="Goudeau D."/>
            <person name="Malmstrom R."/>
            <person name="Brazelton W.J."/>
            <person name="Woyke T."/>
            <person name="Hallam S.J."/>
            <person name="Tyson G.W."/>
            <person name="Wegener G."/>
            <person name="Boetius A."/>
            <person name="Orphan V."/>
        </authorList>
    </citation>
    <scope>NUCLEOTIDE SEQUENCE</scope>
</reference>
<dbReference type="InterPro" id="IPR011674">
    <property type="entry name" value="DUF1616"/>
</dbReference>
<keyword evidence="1" id="KW-0812">Transmembrane</keyword>
<proteinExistence type="predicted"/>